<protein>
    <recommendedName>
        <fullName evidence="4">Nicotinamide riboside transporter PnuC</fullName>
    </recommendedName>
</protein>
<proteinExistence type="inferred from homology"/>
<feature type="transmembrane region" description="Helical" evidence="10">
    <location>
        <begin position="41"/>
        <end position="58"/>
    </location>
</feature>
<dbReference type="GO" id="GO:0005886">
    <property type="term" value="C:plasma membrane"/>
    <property type="evidence" value="ECO:0007669"/>
    <property type="project" value="UniProtKB-SubCell"/>
</dbReference>
<name>A0A2X2IVX4_SPHMU</name>
<evidence type="ECO:0000256" key="2">
    <source>
        <dbReference type="ARBA" id="ARBA00004651"/>
    </source>
</evidence>
<dbReference type="AlphaFoldDB" id="A0A2X2IVX4"/>
<evidence type="ECO:0000313" key="12">
    <source>
        <dbReference type="EMBL" id="VXC84114.1"/>
    </source>
</evidence>
<evidence type="ECO:0000313" key="11">
    <source>
        <dbReference type="EMBL" id="SPZ84321.1"/>
    </source>
</evidence>
<dbReference type="EMBL" id="UAUU01000002">
    <property type="protein sequence ID" value="SPZ84321.1"/>
    <property type="molecule type" value="Genomic_DNA"/>
</dbReference>
<evidence type="ECO:0000313" key="13">
    <source>
        <dbReference type="Proteomes" id="UP000251241"/>
    </source>
</evidence>
<feature type="transmembrane region" description="Helical" evidence="10">
    <location>
        <begin position="151"/>
        <end position="167"/>
    </location>
</feature>
<evidence type="ECO:0000256" key="1">
    <source>
        <dbReference type="ARBA" id="ARBA00002672"/>
    </source>
</evidence>
<dbReference type="InterPro" id="IPR006419">
    <property type="entry name" value="NMN_transpt_PnuC"/>
</dbReference>
<dbReference type="Proteomes" id="UP000251241">
    <property type="component" value="Unassembled WGS sequence"/>
</dbReference>
<comment type="similarity">
    <text evidence="3">Belongs to the nicotinamide ribonucleoside (NR) uptake permease (TC 4.B.1) family.</text>
</comment>
<feature type="transmembrane region" description="Helical" evidence="10">
    <location>
        <begin position="64"/>
        <end position="81"/>
    </location>
</feature>
<keyword evidence="8 10" id="KW-1133">Transmembrane helix</keyword>
<evidence type="ECO:0000256" key="5">
    <source>
        <dbReference type="ARBA" id="ARBA00022448"/>
    </source>
</evidence>
<evidence type="ECO:0000256" key="3">
    <source>
        <dbReference type="ARBA" id="ARBA00006669"/>
    </source>
</evidence>
<dbReference type="RefSeq" id="WP_070563266.1">
    <property type="nucleotide sequence ID" value="NZ_CP068089.1"/>
</dbReference>
<dbReference type="NCBIfam" id="TIGR01528">
    <property type="entry name" value="NMN_trans_PnuC"/>
    <property type="match status" value="1"/>
</dbReference>
<gene>
    <name evidence="11" type="primary">pnuC_1</name>
    <name evidence="11" type="ORF">NCTC11343_00856</name>
    <name evidence="12" type="ORF">SPHINGO8BC_50379</name>
</gene>
<keyword evidence="6" id="KW-1003">Cell membrane</keyword>
<dbReference type="GeneID" id="97178726"/>
<dbReference type="GO" id="GO:0034257">
    <property type="term" value="F:nicotinamide riboside transmembrane transporter activity"/>
    <property type="evidence" value="ECO:0007669"/>
    <property type="project" value="InterPro"/>
</dbReference>
<dbReference type="PANTHER" id="PTHR36122">
    <property type="entry name" value="NICOTINAMIDE RIBOSIDE TRANSPORTER PNUC"/>
    <property type="match status" value="1"/>
</dbReference>
<evidence type="ECO:0000313" key="14">
    <source>
        <dbReference type="Proteomes" id="UP000432350"/>
    </source>
</evidence>
<reference evidence="12 14" key="2">
    <citation type="submission" date="2019-10" db="EMBL/GenBank/DDBJ databases">
        <authorList>
            <person name="Karimi E."/>
        </authorList>
    </citation>
    <scope>NUCLEOTIDE SEQUENCE [LARGE SCALE GENOMIC DNA]</scope>
    <source>
        <strain evidence="12">Sphingobacterium sp. 8BC</strain>
    </source>
</reference>
<dbReference type="Proteomes" id="UP000432350">
    <property type="component" value="Unassembled WGS sequence"/>
</dbReference>
<organism evidence="11 13">
    <name type="scientific">Sphingobacterium multivorum</name>
    <dbReference type="NCBI Taxonomy" id="28454"/>
    <lineage>
        <taxon>Bacteria</taxon>
        <taxon>Pseudomonadati</taxon>
        <taxon>Bacteroidota</taxon>
        <taxon>Sphingobacteriia</taxon>
        <taxon>Sphingobacteriales</taxon>
        <taxon>Sphingobacteriaceae</taxon>
        <taxon>Sphingobacterium</taxon>
    </lineage>
</organism>
<feature type="transmembrane region" description="Helical" evidence="10">
    <location>
        <begin position="126"/>
        <end position="144"/>
    </location>
</feature>
<dbReference type="Pfam" id="PF04973">
    <property type="entry name" value="NMN_transporter"/>
    <property type="match status" value="1"/>
</dbReference>
<comment type="function">
    <text evidence="1">Required for nicotinamide riboside transport across the inner membrane.</text>
</comment>
<dbReference type="PANTHER" id="PTHR36122:SF2">
    <property type="entry name" value="NICOTINAMIDE RIBOSIDE TRANSPORTER PNUC"/>
    <property type="match status" value="1"/>
</dbReference>
<dbReference type="EMBL" id="CABWMV010000024">
    <property type="protein sequence ID" value="VXC84114.1"/>
    <property type="molecule type" value="Genomic_DNA"/>
</dbReference>
<comment type="subcellular location">
    <subcellularLocation>
        <location evidence="2">Cell membrane</location>
        <topology evidence="2">Multi-pass membrane protein</topology>
    </subcellularLocation>
</comment>
<evidence type="ECO:0000256" key="9">
    <source>
        <dbReference type="ARBA" id="ARBA00023136"/>
    </source>
</evidence>
<accession>A0A2X2IVX4</accession>
<keyword evidence="9 10" id="KW-0472">Membrane</keyword>
<keyword evidence="7 10" id="KW-0812">Transmembrane</keyword>
<evidence type="ECO:0000256" key="4">
    <source>
        <dbReference type="ARBA" id="ARBA00017522"/>
    </source>
</evidence>
<feature type="transmembrane region" description="Helical" evidence="10">
    <location>
        <begin position="173"/>
        <end position="189"/>
    </location>
</feature>
<evidence type="ECO:0000256" key="7">
    <source>
        <dbReference type="ARBA" id="ARBA00022692"/>
    </source>
</evidence>
<accession>A0A654BYA6</accession>
<evidence type="ECO:0000256" key="8">
    <source>
        <dbReference type="ARBA" id="ARBA00022989"/>
    </source>
</evidence>
<feature type="transmembrane region" description="Helical" evidence="10">
    <location>
        <begin position="101"/>
        <end position="120"/>
    </location>
</feature>
<evidence type="ECO:0000256" key="10">
    <source>
        <dbReference type="SAM" id="Phobius"/>
    </source>
</evidence>
<keyword evidence="5" id="KW-0813">Transport</keyword>
<sequence>MQDFFQQIARQFAQTSWLEWLGTLTGFLCVYLAAKQNIWNWPISIISVASYAILFYNAKLYGDTVLQFYFLSTAVYGWYYWIRRKEEKKKPIVKASNGQLLLCLLAILILTLSIGYLLDSKTNSDVPYIDAFCTSVSFVAQFLMTRKVLQNWLLWVFVDICYIPLYIHKDLMLTAVLYLVFTLIAWNGYRDWQKTYKNFA</sequence>
<reference evidence="11 13" key="1">
    <citation type="submission" date="2018-06" db="EMBL/GenBank/DDBJ databases">
        <authorList>
            <consortium name="Pathogen Informatics"/>
            <person name="Doyle S."/>
        </authorList>
    </citation>
    <scope>NUCLEOTIDE SEQUENCE [LARGE SCALE GENOMIC DNA]</scope>
    <source>
        <strain evidence="11 13">NCTC11343</strain>
    </source>
</reference>
<evidence type="ECO:0000256" key="6">
    <source>
        <dbReference type="ARBA" id="ARBA00022475"/>
    </source>
</evidence>